<sequence>MTKRKIELLAPGGNVDSIKAAILAGANAIYCGLDKFNARNRAVNIDFDDLQGVLHLAHKHNCEIFLTLNIIILESEFSALVSLLNKLQNTSIDGVIVQDIGLLYVLRKHFPSLNIHASTQMTTHNEGQIKFLSKLSATRVNLSRELNLKEIKALSSAAHQQKMLTEVFVHGSNCISFSGICYMSSVHGGNSGNRGRCSQPCRDRYLTTTAGKEYPLNLKDNSAIYDLRELYDAGADSLKIEGRIKGSDYVYTVVDTWRKQLDTFYRTDKVGEENSILYKVFNRNFSNTLLKGDISKDMFIDNPRDHSIKHLSEVNSYASADDLEKGQLKLYKEKEEIKSSVEDKINSVSAIKASLQINLSGEPAAPLKVVVKTPDSEFEVFSKCNLLDKGTEALTKEMVLKRFKAFNDTEYFIEDLNLEEIKGDVYISFKELTALKKRILFILNDSRETLEPIKLPAIKKLTKENEKPNLSVLISSEEEVSFVDETNAQIYFQLPNSFKGKLDAYVDLFTQNEKIIPYFPSVIIGEDYDVAVDFLHCVKPKLIVTNNTGIAYEAYQLGIDWIAGPHLNMANSYSLLSLKEDFNCSGAFISNELNKQQIQNIKRPEDFQLHYSLYHPIVLMTSRQCLFHQVTGCVKNMVDNTCIQSCEKHSSITNLKKDSFLIEKSKGNYHSLYNTNNYLNTAILNDLPNVFSSCMIDLRDVKTETKLNFGKREVISFFEGLLNGSADSEKDVKKAIHPSVNGQYKKGI</sequence>
<dbReference type="Proteomes" id="UP001528920">
    <property type="component" value="Unassembled WGS sequence"/>
</dbReference>
<dbReference type="PANTHER" id="PTHR30217:SF10">
    <property type="entry name" value="23S RRNA 5-HYDROXYCYTIDINE C2501 SYNTHASE"/>
    <property type="match status" value="1"/>
</dbReference>
<dbReference type="PANTHER" id="PTHR30217">
    <property type="entry name" value="PEPTIDASE U32 FAMILY"/>
    <property type="match status" value="1"/>
</dbReference>
<dbReference type="RefSeq" id="WP_275108627.1">
    <property type="nucleotide sequence ID" value="NZ_JAKJSC010000001.1"/>
</dbReference>
<gene>
    <name evidence="1" type="ORF">L3049_04640</name>
</gene>
<dbReference type="InterPro" id="IPR001539">
    <property type="entry name" value="Peptidase_U32"/>
</dbReference>
<protein>
    <submittedName>
        <fullName evidence="1">U32 family peptidase</fullName>
    </submittedName>
</protein>
<evidence type="ECO:0000313" key="2">
    <source>
        <dbReference type="Proteomes" id="UP001528920"/>
    </source>
</evidence>
<accession>A0ABT5VPD9</accession>
<dbReference type="InterPro" id="IPR051454">
    <property type="entry name" value="RNA/ubiquinone_mod_enzymes"/>
</dbReference>
<reference evidence="1 2" key="1">
    <citation type="submission" date="2022-01" db="EMBL/GenBank/DDBJ databases">
        <title>Labilibaculum sp. nov, a marine bacterium isolated from Antarctica.</title>
        <authorList>
            <person name="Dai W."/>
        </authorList>
    </citation>
    <scope>NUCLEOTIDE SEQUENCE [LARGE SCALE GENOMIC DNA]</scope>
    <source>
        <strain evidence="1 2">DW002</strain>
    </source>
</reference>
<proteinExistence type="predicted"/>
<comment type="caution">
    <text evidence="1">The sequence shown here is derived from an EMBL/GenBank/DDBJ whole genome shotgun (WGS) entry which is preliminary data.</text>
</comment>
<dbReference type="Pfam" id="PF01136">
    <property type="entry name" value="Peptidase_U32"/>
    <property type="match status" value="2"/>
</dbReference>
<evidence type="ECO:0000313" key="1">
    <source>
        <dbReference type="EMBL" id="MDE5417288.1"/>
    </source>
</evidence>
<dbReference type="EMBL" id="JAKJSC010000001">
    <property type="protein sequence ID" value="MDE5417288.1"/>
    <property type="molecule type" value="Genomic_DNA"/>
</dbReference>
<keyword evidence="2" id="KW-1185">Reference proteome</keyword>
<name>A0ABT5VPD9_9BACT</name>
<organism evidence="1 2">
    <name type="scientific">Paralabilibaculum antarcticum</name>
    <dbReference type="NCBI Taxonomy" id="2912572"/>
    <lineage>
        <taxon>Bacteria</taxon>
        <taxon>Pseudomonadati</taxon>
        <taxon>Bacteroidota</taxon>
        <taxon>Bacteroidia</taxon>
        <taxon>Marinilabiliales</taxon>
        <taxon>Marinifilaceae</taxon>
        <taxon>Paralabilibaculum</taxon>
    </lineage>
</organism>